<keyword evidence="14" id="KW-0378">Hydrolase</keyword>
<dbReference type="GO" id="GO:0046933">
    <property type="term" value="F:proton-transporting ATP synthase activity, rotational mechanism"/>
    <property type="evidence" value="ECO:0007669"/>
    <property type="project" value="TreeGrafter"/>
</dbReference>
<dbReference type="InterPro" id="IPR003593">
    <property type="entry name" value="AAA+_ATPase"/>
</dbReference>
<dbReference type="InterPro" id="IPR022425">
    <property type="entry name" value="FliI_clade2"/>
</dbReference>
<proteinExistence type="inferred from homology"/>
<protein>
    <recommendedName>
        <fullName evidence="11">Type 3 secretion system ATPase</fullName>
        <ecNumber evidence="10">7.4.2.8</ecNumber>
    </recommendedName>
</protein>
<comment type="caution">
    <text evidence="14">The sequence shown here is derived from an EMBL/GenBank/DDBJ whole genome shotgun (WGS) entry which is preliminary data.</text>
</comment>
<dbReference type="Pfam" id="PF00006">
    <property type="entry name" value="ATP-synt_ab"/>
    <property type="match status" value="1"/>
</dbReference>
<dbReference type="Proteomes" id="UP000031465">
    <property type="component" value="Unassembled WGS sequence"/>
</dbReference>
<sequence length="458" mass="50090">MRNILSLFSIYYCFQLRVNFMFFNDQIDKLLDDLDELQLTTVNGRITEIVGMLIKAVVPQVKIGEVCLIKRAGDPLRAEVVGFTKDEVLLSPLGEMTGIGPSSEVIPTHLPLHIKVGPQLLGRILNGLGEPLDEETKGPLILEETYPVIQAPPDPVKRMPIHNPISVGIRAIDGVLTTGLGQRVGIFAAAGGGKSTLLGMIARNAVADVNVISLIGERGRELREFIEKDLGPEGLKRSVLVVSTSDQASQLRLNAAYVGTAIAEYFRDQGKSVILMMDSVTRFARALREVGLAAGEPPARAGYTPSVFSTLPKLLERAGNSDKGSITAFYTILVAGDDMNEPVADEVRSILDGHIILSSELARQYHYPAIDVLSSASRVMNAIVPKEHLQLVGKLKEVLANYKKNELLIKIGEYKRGADKAGDFAIDYIEKVLKFLKQGVDEKCSFQETVQLLKSLFR</sequence>
<dbReference type="PANTHER" id="PTHR15184">
    <property type="entry name" value="ATP SYNTHASE"/>
    <property type="match status" value="1"/>
</dbReference>
<dbReference type="NCBIfam" id="TIGR02546">
    <property type="entry name" value="III_secr_ATP"/>
    <property type="match status" value="1"/>
</dbReference>
<organism evidence="14 15">
    <name type="scientific">Candidatus Protochlamydia amoebophila</name>
    <dbReference type="NCBI Taxonomy" id="362787"/>
    <lineage>
        <taxon>Bacteria</taxon>
        <taxon>Pseudomonadati</taxon>
        <taxon>Chlamydiota</taxon>
        <taxon>Chlamydiia</taxon>
        <taxon>Parachlamydiales</taxon>
        <taxon>Parachlamydiaceae</taxon>
        <taxon>Candidatus Protochlamydia</taxon>
    </lineage>
</organism>
<accession>A0A0C1JIA3</accession>
<dbReference type="NCBIfam" id="TIGR03497">
    <property type="entry name" value="FliI_clade2"/>
    <property type="match status" value="1"/>
</dbReference>
<keyword evidence="8" id="KW-0843">Virulence</keyword>
<dbReference type="InterPro" id="IPR013380">
    <property type="entry name" value="ATPase_T3SS_SctN"/>
</dbReference>
<dbReference type="SMART" id="SM00382">
    <property type="entry name" value="AAA"/>
    <property type="match status" value="1"/>
</dbReference>
<dbReference type="GO" id="GO:0046961">
    <property type="term" value="F:proton-transporting ATPase activity, rotational mechanism"/>
    <property type="evidence" value="ECO:0007669"/>
    <property type="project" value="InterPro"/>
</dbReference>
<keyword evidence="4" id="KW-0547">Nucleotide-binding</keyword>
<keyword evidence="6" id="KW-0653">Protein transport</keyword>
<dbReference type="NCBIfam" id="TIGR01026">
    <property type="entry name" value="fliI_yscN"/>
    <property type="match status" value="1"/>
</dbReference>
<gene>
    <name evidence="14" type="primary">yscN</name>
    <name evidence="14" type="ORF">DB44_ER00290</name>
</gene>
<name>A0A0C1JIA3_9BACT</name>
<reference evidence="14 15" key="1">
    <citation type="journal article" date="2014" name="Mol. Biol. Evol.">
        <title>Massive expansion of Ubiquitination-related gene families within the Chlamydiae.</title>
        <authorList>
            <person name="Domman D."/>
            <person name="Collingro A."/>
            <person name="Lagkouvardos I."/>
            <person name="Gehre L."/>
            <person name="Weinmaier T."/>
            <person name="Rattei T."/>
            <person name="Subtil A."/>
            <person name="Horn M."/>
        </authorList>
    </citation>
    <scope>NUCLEOTIDE SEQUENCE [LARGE SCALE GENOMIC DNA]</scope>
    <source>
        <strain evidence="14 15">EI2</strain>
    </source>
</reference>
<dbReference type="CDD" id="cd01136">
    <property type="entry name" value="ATPase_flagellum-secretory_path_III"/>
    <property type="match status" value="1"/>
</dbReference>
<comment type="similarity">
    <text evidence="9">Belongs to the ATPase alpha/beta chains family. T3SS ATPase subfamily.</text>
</comment>
<evidence type="ECO:0000256" key="2">
    <source>
        <dbReference type="ARBA" id="ARBA00022448"/>
    </source>
</evidence>
<dbReference type="PATRIC" id="fig|362787.3.peg.1702"/>
<comment type="subcellular location">
    <subcellularLocation>
        <location evidence="1">Cytoplasm</location>
    </subcellularLocation>
</comment>
<keyword evidence="7" id="KW-1278">Translocase</keyword>
<dbReference type="GO" id="GO:0005737">
    <property type="term" value="C:cytoplasm"/>
    <property type="evidence" value="ECO:0007669"/>
    <property type="project" value="UniProtKB-SubCell"/>
</dbReference>
<evidence type="ECO:0000256" key="1">
    <source>
        <dbReference type="ARBA" id="ARBA00004496"/>
    </source>
</evidence>
<dbReference type="InterPro" id="IPR050053">
    <property type="entry name" value="ATPase_alpha/beta_chains"/>
</dbReference>
<evidence type="ECO:0000256" key="7">
    <source>
        <dbReference type="ARBA" id="ARBA00022967"/>
    </source>
</evidence>
<dbReference type="GO" id="GO:0044780">
    <property type="term" value="P:bacterial-type flagellum assembly"/>
    <property type="evidence" value="ECO:0007669"/>
    <property type="project" value="InterPro"/>
</dbReference>
<evidence type="ECO:0000256" key="11">
    <source>
        <dbReference type="ARBA" id="ARBA00024442"/>
    </source>
</evidence>
<comment type="catalytic activity">
    <reaction evidence="12">
        <text>ATP + H2O + cellular proteinSide 1 = ADP + phosphate + cellular proteinSide 2.</text>
        <dbReference type="EC" id="7.4.2.8"/>
    </reaction>
</comment>
<dbReference type="EC" id="7.4.2.8" evidence="10"/>
<evidence type="ECO:0000313" key="15">
    <source>
        <dbReference type="Proteomes" id="UP000031465"/>
    </source>
</evidence>
<evidence type="ECO:0000256" key="4">
    <source>
        <dbReference type="ARBA" id="ARBA00022741"/>
    </source>
</evidence>
<dbReference type="InterPro" id="IPR004100">
    <property type="entry name" value="ATPase_F1/V1/A1_a/bsu_N"/>
</dbReference>
<dbReference type="PANTHER" id="PTHR15184:SF9">
    <property type="entry name" value="SPI-1 TYPE 3 SECRETION SYSTEM ATPASE"/>
    <property type="match status" value="1"/>
</dbReference>
<evidence type="ECO:0000256" key="9">
    <source>
        <dbReference type="ARBA" id="ARBA00024342"/>
    </source>
</evidence>
<dbReference type="InterPro" id="IPR027417">
    <property type="entry name" value="P-loop_NTPase"/>
</dbReference>
<evidence type="ECO:0000313" key="14">
    <source>
        <dbReference type="EMBL" id="KIC71100.1"/>
    </source>
</evidence>
<dbReference type="GO" id="GO:0016887">
    <property type="term" value="F:ATP hydrolysis activity"/>
    <property type="evidence" value="ECO:0007669"/>
    <property type="project" value="InterPro"/>
</dbReference>
<dbReference type="GO" id="GO:0071973">
    <property type="term" value="P:bacterial-type flagellum-dependent cell motility"/>
    <property type="evidence" value="ECO:0007669"/>
    <property type="project" value="InterPro"/>
</dbReference>
<keyword evidence="2" id="KW-0813">Transport</keyword>
<dbReference type="SUPFAM" id="SSF52540">
    <property type="entry name" value="P-loop containing nucleoside triphosphate hydrolases"/>
    <property type="match status" value="1"/>
</dbReference>
<dbReference type="GO" id="GO:0030254">
    <property type="term" value="P:protein secretion by the type III secretion system"/>
    <property type="evidence" value="ECO:0007669"/>
    <property type="project" value="InterPro"/>
</dbReference>
<evidence type="ECO:0000256" key="12">
    <source>
        <dbReference type="ARBA" id="ARBA00034006"/>
    </source>
</evidence>
<dbReference type="GO" id="GO:0008564">
    <property type="term" value="F:protein-exporting ATPase activity"/>
    <property type="evidence" value="ECO:0007669"/>
    <property type="project" value="UniProtKB-EC"/>
</dbReference>
<evidence type="ECO:0000256" key="5">
    <source>
        <dbReference type="ARBA" id="ARBA00022840"/>
    </source>
</evidence>
<evidence type="ECO:0000256" key="10">
    <source>
        <dbReference type="ARBA" id="ARBA00024382"/>
    </source>
</evidence>
<dbReference type="Gene3D" id="3.40.50.12240">
    <property type="match status" value="1"/>
</dbReference>
<dbReference type="InterPro" id="IPR000194">
    <property type="entry name" value="ATPase_F1/V1/A1_a/bsu_nucl-bd"/>
</dbReference>
<evidence type="ECO:0000256" key="8">
    <source>
        <dbReference type="ARBA" id="ARBA00023026"/>
    </source>
</evidence>
<dbReference type="GO" id="GO:0030257">
    <property type="term" value="C:type III protein secretion system complex"/>
    <property type="evidence" value="ECO:0007669"/>
    <property type="project" value="InterPro"/>
</dbReference>
<dbReference type="Pfam" id="PF02874">
    <property type="entry name" value="ATP-synt_ab_N"/>
    <property type="match status" value="1"/>
</dbReference>
<feature type="domain" description="AAA+ ATPase" evidence="13">
    <location>
        <begin position="180"/>
        <end position="361"/>
    </location>
</feature>
<dbReference type="GO" id="GO:0005524">
    <property type="term" value="F:ATP binding"/>
    <property type="evidence" value="ECO:0007669"/>
    <property type="project" value="UniProtKB-KW"/>
</dbReference>
<evidence type="ECO:0000256" key="6">
    <source>
        <dbReference type="ARBA" id="ARBA00022927"/>
    </source>
</evidence>
<dbReference type="CDD" id="cd18117">
    <property type="entry name" value="ATP-synt_flagellum-secretory_path_III_N"/>
    <property type="match status" value="1"/>
</dbReference>
<dbReference type="AlphaFoldDB" id="A0A0C1JIA3"/>
<evidence type="ECO:0000256" key="3">
    <source>
        <dbReference type="ARBA" id="ARBA00022490"/>
    </source>
</evidence>
<dbReference type="InterPro" id="IPR005714">
    <property type="entry name" value="ATPase_T3SS_FliI/YscN"/>
</dbReference>
<dbReference type="EMBL" id="JSAN01000115">
    <property type="protein sequence ID" value="KIC71100.1"/>
    <property type="molecule type" value="Genomic_DNA"/>
</dbReference>
<dbReference type="FunFam" id="3.40.50.12240:FF:000002">
    <property type="entry name" value="Flagellum-specific ATP synthase FliI"/>
    <property type="match status" value="1"/>
</dbReference>
<keyword evidence="3" id="KW-0963">Cytoplasm</keyword>
<keyword evidence="5" id="KW-0067">ATP-binding</keyword>
<dbReference type="Pfam" id="PF18269">
    <property type="entry name" value="T3SS_ATPase_C"/>
    <property type="match status" value="1"/>
</dbReference>
<evidence type="ECO:0000259" key="13">
    <source>
        <dbReference type="SMART" id="SM00382"/>
    </source>
</evidence>
<dbReference type="InterPro" id="IPR040627">
    <property type="entry name" value="T3SS_ATPase_C"/>
</dbReference>